<dbReference type="GO" id="GO:0005886">
    <property type="term" value="C:plasma membrane"/>
    <property type="evidence" value="ECO:0007669"/>
    <property type="project" value="UniProtKB-SubCell"/>
</dbReference>
<name>A0A1J5T1X4_9ZZZZ</name>
<keyword evidence="5 7" id="KW-1133">Transmembrane helix</keyword>
<evidence type="ECO:0000256" key="4">
    <source>
        <dbReference type="ARBA" id="ARBA00022692"/>
    </source>
</evidence>
<proteinExistence type="predicted"/>
<evidence type="ECO:0000256" key="1">
    <source>
        <dbReference type="ARBA" id="ARBA00004651"/>
    </source>
</evidence>
<feature type="transmembrane region" description="Helical" evidence="7">
    <location>
        <begin position="254"/>
        <end position="274"/>
    </location>
</feature>
<feature type="transmembrane region" description="Helical" evidence="7">
    <location>
        <begin position="283"/>
        <end position="300"/>
    </location>
</feature>
<dbReference type="PROSITE" id="PS50850">
    <property type="entry name" value="MFS"/>
    <property type="match status" value="1"/>
</dbReference>
<feature type="domain" description="Major facilitator superfamily (MFS) profile" evidence="8">
    <location>
        <begin position="1"/>
        <end position="395"/>
    </location>
</feature>
<dbReference type="InterPro" id="IPR020846">
    <property type="entry name" value="MFS_dom"/>
</dbReference>
<dbReference type="AlphaFoldDB" id="A0A1J5T1X4"/>
<keyword evidence="2" id="KW-0813">Transport</keyword>
<sequence>MSASDSAMTPLERRASIGLAGIYGLRMLGLFIILPIFALYAEKLPGGQSHFLIGIALGAYGLTQSILQIPAGWLSDRYGRKPVIIVGLLLFAAGSFIAASADDIYWIILGRVIQGAGAINAAVMALTADLTREEHRTKAMAMIGITIGITFSISMVLSPLLYKYIGMSGMFTLIGLLAFVSIGVVLWFIPKPTIMRFHSDTEANTSKLAEVLRNKDLLRMDFGVFTLHAILMSVFMQVPFILRADGLDAQHQWQVYLPVMLIAFGLMVPPIIIAEKKAKMKEVFMIAIALAAVAQVAILFLHGSILGVAVSLLMFFTAFNVLEATQPSIVSKISPLAAKGTAMGVFSSVQFLGAFFGSAMGGLLMQIYGGNAVLVFAVVMLLLWLVVASTMQAPRPLATRIYHLKETDEDAARALQLALARLRGVSEVLVVANEQIALVKVEISGFDEKAVEQLVSGTNKAFSHLNPLPAGEGVKVLNS</sequence>
<evidence type="ECO:0000256" key="7">
    <source>
        <dbReference type="SAM" id="Phobius"/>
    </source>
</evidence>
<evidence type="ECO:0000259" key="8">
    <source>
        <dbReference type="PROSITE" id="PS50850"/>
    </source>
</evidence>
<organism evidence="9">
    <name type="scientific">mine drainage metagenome</name>
    <dbReference type="NCBI Taxonomy" id="410659"/>
    <lineage>
        <taxon>unclassified sequences</taxon>
        <taxon>metagenomes</taxon>
        <taxon>ecological metagenomes</taxon>
    </lineage>
</organism>
<evidence type="ECO:0000313" key="9">
    <source>
        <dbReference type="EMBL" id="OIR07860.1"/>
    </source>
</evidence>
<comment type="subcellular location">
    <subcellularLocation>
        <location evidence="1">Cell membrane</location>
        <topology evidence="1">Multi-pass membrane protein</topology>
    </subcellularLocation>
</comment>
<dbReference type="GO" id="GO:0022857">
    <property type="term" value="F:transmembrane transporter activity"/>
    <property type="evidence" value="ECO:0007669"/>
    <property type="project" value="InterPro"/>
</dbReference>
<keyword evidence="3" id="KW-1003">Cell membrane</keyword>
<accession>A0A1J5T1X4</accession>
<reference evidence="9" key="1">
    <citation type="submission" date="2016-10" db="EMBL/GenBank/DDBJ databases">
        <title>Sequence of Gallionella enrichment culture.</title>
        <authorList>
            <person name="Poehlein A."/>
            <person name="Muehling M."/>
            <person name="Daniel R."/>
        </authorList>
    </citation>
    <scope>NUCLEOTIDE SEQUENCE</scope>
</reference>
<dbReference type="CDD" id="cd17472">
    <property type="entry name" value="MFS_YajR_like"/>
    <property type="match status" value="1"/>
</dbReference>
<dbReference type="Pfam" id="PF07690">
    <property type="entry name" value="MFS_1"/>
    <property type="match status" value="1"/>
</dbReference>
<dbReference type="InterPro" id="IPR005829">
    <property type="entry name" value="Sugar_transporter_CS"/>
</dbReference>
<dbReference type="PROSITE" id="PS00216">
    <property type="entry name" value="SUGAR_TRANSPORT_1"/>
    <property type="match status" value="1"/>
</dbReference>
<protein>
    <submittedName>
        <fullName evidence="9">Inner membrane transport protein YajR</fullName>
    </submittedName>
</protein>
<dbReference type="PANTHER" id="PTHR23517">
    <property type="entry name" value="RESISTANCE PROTEIN MDTM, PUTATIVE-RELATED-RELATED"/>
    <property type="match status" value="1"/>
</dbReference>
<feature type="transmembrane region" description="Helical" evidence="7">
    <location>
        <begin position="306"/>
        <end position="324"/>
    </location>
</feature>
<dbReference type="InterPro" id="IPR050171">
    <property type="entry name" value="MFS_Transporters"/>
</dbReference>
<evidence type="ECO:0000256" key="2">
    <source>
        <dbReference type="ARBA" id="ARBA00022448"/>
    </source>
</evidence>
<feature type="transmembrane region" description="Helical" evidence="7">
    <location>
        <begin position="105"/>
        <end position="127"/>
    </location>
</feature>
<feature type="transmembrane region" description="Helical" evidence="7">
    <location>
        <begin position="222"/>
        <end position="242"/>
    </location>
</feature>
<feature type="transmembrane region" description="Helical" evidence="7">
    <location>
        <begin position="51"/>
        <end position="71"/>
    </location>
</feature>
<keyword evidence="6 7" id="KW-0472">Membrane</keyword>
<comment type="caution">
    <text evidence="9">The sequence shown here is derived from an EMBL/GenBank/DDBJ whole genome shotgun (WGS) entry which is preliminary data.</text>
</comment>
<feature type="transmembrane region" description="Helical" evidence="7">
    <location>
        <begin position="168"/>
        <end position="189"/>
    </location>
</feature>
<dbReference type="EMBL" id="MLJW01000035">
    <property type="protein sequence ID" value="OIR07860.1"/>
    <property type="molecule type" value="Genomic_DNA"/>
</dbReference>
<evidence type="ECO:0000256" key="3">
    <source>
        <dbReference type="ARBA" id="ARBA00022475"/>
    </source>
</evidence>
<dbReference type="InterPro" id="IPR036259">
    <property type="entry name" value="MFS_trans_sf"/>
</dbReference>
<dbReference type="Gene3D" id="1.20.1250.20">
    <property type="entry name" value="MFS general substrate transporter like domains"/>
    <property type="match status" value="1"/>
</dbReference>
<dbReference type="SUPFAM" id="SSF103473">
    <property type="entry name" value="MFS general substrate transporter"/>
    <property type="match status" value="1"/>
</dbReference>
<dbReference type="InterPro" id="IPR011701">
    <property type="entry name" value="MFS"/>
</dbReference>
<evidence type="ECO:0000256" key="6">
    <source>
        <dbReference type="ARBA" id="ARBA00023136"/>
    </source>
</evidence>
<feature type="transmembrane region" description="Helical" evidence="7">
    <location>
        <begin position="139"/>
        <end position="162"/>
    </location>
</feature>
<dbReference type="PANTHER" id="PTHR23517:SF2">
    <property type="entry name" value="MULTIDRUG RESISTANCE PROTEIN MDTH"/>
    <property type="match status" value="1"/>
</dbReference>
<feature type="transmembrane region" description="Helical" evidence="7">
    <location>
        <begin position="368"/>
        <end position="387"/>
    </location>
</feature>
<keyword evidence="4 7" id="KW-0812">Transmembrane</keyword>
<feature type="transmembrane region" description="Helical" evidence="7">
    <location>
        <begin position="336"/>
        <end position="356"/>
    </location>
</feature>
<feature type="transmembrane region" description="Helical" evidence="7">
    <location>
        <begin position="83"/>
        <end position="99"/>
    </location>
</feature>
<feature type="transmembrane region" description="Helical" evidence="7">
    <location>
        <begin position="20"/>
        <end position="39"/>
    </location>
</feature>
<evidence type="ECO:0000256" key="5">
    <source>
        <dbReference type="ARBA" id="ARBA00022989"/>
    </source>
</evidence>
<gene>
    <name evidence="9" type="primary">yajR_6</name>
    <name evidence="9" type="ORF">GALL_101420</name>
</gene>
<dbReference type="Gene3D" id="3.30.70.100">
    <property type="match status" value="1"/>
</dbReference>